<evidence type="ECO:0000313" key="1">
    <source>
        <dbReference type="EMBL" id="QCW23887.1"/>
    </source>
</evidence>
<accession>A0A4Y5P1R2</accession>
<proteinExistence type="predicted"/>
<evidence type="ECO:0000313" key="2">
    <source>
        <dbReference type="Proteomes" id="UP000308921"/>
    </source>
</evidence>
<reference evidence="1 2" key="1">
    <citation type="submission" date="2019-04" db="EMBL/GenBank/DDBJ databases">
        <title>Complete genome sequence of Pantoea bacteriophage vB_PagS_AAS21.</title>
        <authorList>
            <person name="Truncaite L."/>
            <person name="Simoliuniene M."/>
            <person name="Zajanckauskaite A."/>
            <person name="Meskys R."/>
            <person name="Simoliunas E."/>
        </authorList>
    </citation>
    <scope>NUCLEOTIDE SEQUENCE [LARGE SCALE GENOMIC DNA]</scope>
</reference>
<sequence length="99" mass="11882">MFNYHELDIIRDALELNHSEETTIYQKVVNLMDTMWYPGHVLPPMYAKFLIEKDGVQYEARRTELAESYSPKNITLLIQHSVDWDEETLNVGEFKWRYL</sequence>
<protein>
    <submittedName>
        <fullName evidence="1">Uncharacterized protein</fullName>
    </submittedName>
</protein>
<dbReference type="EMBL" id="MK770119">
    <property type="protein sequence ID" value="QCW23887.1"/>
    <property type="molecule type" value="Genomic_DNA"/>
</dbReference>
<dbReference type="Proteomes" id="UP000308921">
    <property type="component" value="Segment"/>
</dbReference>
<gene>
    <name evidence="1" type="ORF">AAS21_gp149</name>
</gene>
<name>A0A4Y5P1R2_9CAUD</name>
<organism evidence="1 2">
    <name type="scientific">Pantoea phage vB_PagS_AAS21</name>
    <dbReference type="NCBI Taxonomy" id="2575261"/>
    <lineage>
        <taxon>Viruses</taxon>
        <taxon>Duplodnaviria</taxon>
        <taxon>Heunggongvirae</taxon>
        <taxon>Uroviricota</taxon>
        <taxon>Caudoviricetes</taxon>
        <taxon>Demerecviridae</taxon>
        <taxon>Keyvirus</taxon>
        <taxon>Keyvirus AAS21</taxon>
    </lineage>
</organism>
<keyword evidence="2" id="KW-1185">Reference proteome</keyword>